<dbReference type="PROSITE" id="PS50158">
    <property type="entry name" value="ZF_CCHC"/>
    <property type="match status" value="1"/>
</dbReference>
<evidence type="ECO:0000313" key="4">
    <source>
        <dbReference type="EMBL" id="GJT36663.1"/>
    </source>
</evidence>
<keyword evidence="5" id="KW-1185">Reference proteome</keyword>
<reference evidence="4" key="2">
    <citation type="submission" date="2022-01" db="EMBL/GenBank/DDBJ databases">
        <authorList>
            <person name="Yamashiro T."/>
            <person name="Shiraishi A."/>
            <person name="Satake H."/>
            <person name="Nakayama K."/>
        </authorList>
    </citation>
    <scope>NUCLEOTIDE SEQUENCE</scope>
</reference>
<reference evidence="4" key="1">
    <citation type="journal article" date="2022" name="Int. J. Mol. Sci.">
        <title>Draft Genome of Tanacetum Coccineum: Genomic Comparison of Closely Related Tanacetum-Family Plants.</title>
        <authorList>
            <person name="Yamashiro T."/>
            <person name="Shiraishi A."/>
            <person name="Nakayama K."/>
            <person name="Satake H."/>
        </authorList>
    </citation>
    <scope>NUCLEOTIDE SEQUENCE</scope>
</reference>
<evidence type="ECO:0000313" key="5">
    <source>
        <dbReference type="Proteomes" id="UP001151760"/>
    </source>
</evidence>
<proteinExistence type="predicted"/>
<dbReference type="Proteomes" id="UP001151760">
    <property type="component" value="Unassembled WGS sequence"/>
</dbReference>
<evidence type="ECO:0000256" key="1">
    <source>
        <dbReference type="PROSITE-ProRule" id="PRU00047"/>
    </source>
</evidence>
<evidence type="ECO:0000256" key="2">
    <source>
        <dbReference type="SAM" id="MobiDB-lite"/>
    </source>
</evidence>
<accession>A0ABQ5DDK5</accession>
<feature type="region of interest" description="Disordered" evidence="2">
    <location>
        <begin position="7"/>
        <end position="30"/>
    </location>
</feature>
<dbReference type="InterPro" id="IPR001878">
    <property type="entry name" value="Znf_CCHC"/>
</dbReference>
<protein>
    <submittedName>
        <fullName evidence="4">Ribonuclease H-like domain-containing protein</fullName>
    </submittedName>
</protein>
<feature type="compositionally biased region" description="Polar residues" evidence="2">
    <location>
        <begin position="10"/>
        <end position="23"/>
    </location>
</feature>
<keyword evidence="1" id="KW-0479">Metal-binding</keyword>
<evidence type="ECO:0000259" key="3">
    <source>
        <dbReference type="PROSITE" id="PS50158"/>
    </source>
</evidence>
<comment type="caution">
    <text evidence="4">The sequence shown here is derived from an EMBL/GenBank/DDBJ whole genome shotgun (WGS) entry which is preliminary data.</text>
</comment>
<keyword evidence="1" id="KW-0862">Zinc</keyword>
<organism evidence="4 5">
    <name type="scientific">Tanacetum coccineum</name>
    <dbReference type="NCBI Taxonomy" id="301880"/>
    <lineage>
        <taxon>Eukaryota</taxon>
        <taxon>Viridiplantae</taxon>
        <taxon>Streptophyta</taxon>
        <taxon>Embryophyta</taxon>
        <taxon>Tracheophyta</taxon>
        <taxon>Spermatophyta</taxon>
        <taxon>Magnoliopsida</taxon>
        <taxon>eudicotyledons</taxon>
        <taxon>Gunneridae</taxon>
        <taxon>Pentapetalae</taxon>
        <taxon>asterids</taxon>
        <taxon>campanulids</taxon>
        <taxon>Asterales</taxon>
        <taxon>Asteraceae</taxon>
        <taxon>Asteroideae</taxon>
        <taxon>Anthemideae</taxon>
        <taxon>Anthemidinae</taxon>
        <taxon>Tanacetum</taxon>
    </lineage>
</organism>
<sequence length="146" mass="16449">MPIALKANVTRGQTSNDSVFQDGSNEDEDEEEEFNSMVKNLWKLFNKRNSKGVGSSRGKRNCYGCGNKNHFVDDCLKAKMKKAFFGGAWSDSEDGDQMDKDTTCLMPSFAKGQTKSKITLRKRIISCYGICFTKDEKHLACLHQDD</sequence>
<name>A0ABQ5DDK5_9ASTR</name>
<feature type="domain" description="CCHC-type" evidence="3">
    <location>
        <begin position="62"/>
        <end position="75"/>
    </location>
</feature>
<dbReference type="Gene3D" id="4.10.60.10">
    <property type="entry name" value="Zinc finger, CCHC-type"/>
    <property type="match status" value="1"/>
</dbReference>
<gene>
    <name evidence="4" type="ORF">Tco_0927082</name>
</gene>
<dbReference type="EMBL" id="BQNB010015158">
    <property type="protein sequence ID" value="GJT36663.1"/>
    <property type="molecule type" value="Genomic_DNA"/>
</dbReference>
<keyword evidence="1" id="KW-0863">Zinc-finger</keyword>